<sequence length="440" mass="49079">MVSVETQTVTPSKGSKHIKVVLVGAGDRGMGYATHALRHPDEMKIVGVVDPDPARRQRAAEVHGIAEENCFDSVEAFVRVPRFADAAINGTMDPLHVQTSIPLLRAGYDILLEKPIGTSAEEIVTLEEEAKKHGRKVMICHVLRYAPFYSEIRRRIADGEIGDIISMYASEHIRYHHMAVSYIRGKWSNQQHSKTSMLIAKSCHDLDILAWMKSGIAPKRVSSFGGLTHFTKEQAPAGSGERCLVDCRIEASCPYSAQKHHVEMNLWAKYVWPGKHESMTEEEKRESLKTDSPFGRCVWRCDNTVADHQSVSIEFEDGSTAVFNLVGNSPMNHRSLHINGTKGEIQGALEDGAFVIRKYDARQGREYTEERVELNASKGMHGGGDSILIKDFVRIIQGGEPSPNTTSLEDSITSHLVGFAADRSMEEGRWVYLTEYRDLT</sequence>
<dbReference type="SUPFAM" id="SSF55347">
    <property type="entry name" value="Glyceraldehyde-3-phosphate dehydrogenase-like, C-terminal domain"/>
    <property type="match status" value="1"/>
</dbReference>
<dbReference type="Gene3D" id="3.40.50.720">
    <property type="entry name" value="NAD(P)-binding Rossmann-like Domain"/>
    <property type="match status" value="1"/>
</dbReference>
<evidence type="ECO:0000313" key="5">
    <source>
        <dbReference type="Proteomes" id="UP000309676"/>
    </source>
</evidence>
<dbReference type="InterPro" id="IPR051450">
    <property type="entry name" value="Gfo/Idh/MocA_Oxidoreductases"/>
</dbReference>
<dbReference type="RefSeq" id="WP_138194571.1">
    <property type="nucleotide sequence ID" value="NZ_VCIW01000007.1"/>
</dbReference>
<reference evidence="4 5" key="1">
    <citation type="submission" date="2019-05" db="EMBL/GenBank/DDBJ databases">
        <authorList>
            <person name="Narsing Rao M.P."/>
            <person name="Li W.J."/>
        </authorList>
    </citation>
    <scope>NUCLEOTIDE SEQUENCE [LARGE SCALE GENOMIC DNA]</scope>
    <source>
        <strain evidence="4 5">SYSU_K30003</strain>
    </source>
</reference>
<comment type="similarity">
    <text evidence="1">Belongs to the Gfo/Idh/MocA family.</text>
</comment>
<evidence type="ECO:0000259" key="3">
    <source>
        <dbReference type="Pfam" id="PF02894"/>
    </source>
</evidence>
<dbReference type="PANTHER" id="PTHR43377:SF2">
    <property type="entry name" value="BINDING ROSSMANN FOLD OXIDOREDUCTASE, PUTATIVE (AFU_ORTHOLOGUE AFUA_4G00560)-RELATED"/>
    <property type="match status" value="1"/>
</dbReference>
<evidence type="ECO:0000256" key="1">
    <source>
        <dbReference type="ARBA" id="ARBA00010928"/>
    </source>
</evidence>
<protein>
    <submittedName>
        <fullName evidence="4">Gfo/Idh/MocA family oxidoreductase</fullName>
    </submittedName>
</protein>
<comment type="caution">
    <text evidence="4">The sequence shown here is derived from an EMBL/GenBank/DDBJ whole genome shotgun (WGS) entry which is preliminary data.</text>
</comment>
<accession>A0A5R9GF57</accession>
<dbReference type="EMBL" id="VCIW01000007">
    <property type="protein sequence ID" value="TLS51864.1"/>
    <property type="molecule type" value="Genomic_DNA"/>
</dbReference>
<dbReference type="PANTHER" id="PTHR43377">
    <property type="entry name" value="BILIVERDIN REDUCTASE A"/>
    <property type="match status" value="1"/>
</dbReference>
<dbReference type="InterPro" id="IPR004104">
    <property type="entry name" value="Gfo/Idh/MocA-like_OxRdtase_C"/>
</dbReference>
<evidence type="ECO:0000259" key="2">
    <source>
        <dbReference type="Pfam" id="PF01408"/>
    </source>
</evidence>
<evidence type="ECO:0000313" key="4">
    <source>
        <dbReference type="EMBL" id="TLS51864.1"/>
    </source>
</evidence>
<dbReference type="AlphaFoldDB" id="A0A5R9GF57"/>
<dbReference type="InterPro" id="IPR000683">
    <property type="entry name" value="Gfo/Idh/MocA-like_OxRdtase_N"/>
</dbReference>
<dbReference type="Proteomes" id="UP000309676">
    <property type="component" value="Unassembled WGS sequence"/>
</dbReference>
<name>A0A5R9GF57_9BACL</name>
<proteinExistence type="inferred from homology"/>
<organism evidence="4 5">
    <name type="scientific">Paenibacillus antri</name>
    <dbReference type="NCBI Taxonomy" id="2582848"/>
    <lineage>
        <taxon>Bacteria</taxon>
        <taxon>Bacillati</taxon>
        <taxon>Bacillota</taxon>
        <taxon>Bacilli</taxon>
        <taxon>Bacillales</taxon>
        <taxon>Paenibacillaceae</taxon>
        <taxon>Paenibacillus</taxon>
    </lineage>
</organism>
<dbReference type="Pfam" id="PF01408">
    <property type="entry name" value="GFO_IDH_MocA"/>
    <property type="match status" value="1"/>
</dbReference>
<gene>
    <name evidence="4" type="ORF">FE782_13220</name>
</gene>
<dbReference type="SUPFAM" id="SSF51735">
    <property type="entry name" value="NAD(P)-binding Rossmann-fold domains"/>
    <property type="match status" value="1"/>
</dbReference>
<dbReference type="GO" id="GO:0000166">
    <property type="term" value="F:nucleotide binding"/>
    <property type="evidence" value="ECO:0007669"/>
    <property type="project" value="InterPro"/>
</dbReference>
<dbReference type="Pfam" id="PF02894">
    <property type="entry name" value="GFO_IDH_MocA_C"/>
    <property type="match status" value="1"/>
</dbReference>
<dbReference type="InterPro" id="IPR036291">
    <property type="entry name" value="NAD(P)-bd_dom_sf"/>
</dbReference>
<feature type="domain" description="Gfo/Idh/MocA-like oxidoreductase N-terminal" evidence="2">
    <location>
        <begin position="18"/>
        <end position="139"/>
    </location>
</feature>
<keyword evidence="5" id="KW-1185">Reference proteome</keyword>
<dbReference type="Gene3D" id="3.30.360.10">
    <property type="entry name" value="Dihydrodipicolinate Reductase, domain 2"/>
    <property type="match status" value="1"/>
</dbReference>
<feature type="domain" description="Gfo/Idh/MocA-like oxidoreductase C-terminal" evidence="3">
    <location>
        <begin position="154"/>
        <end position="432"/>
    </location>
</feature>
<dbReference type="OrthoDB" id="9781031at2"/>